<evidence type="ECO:0000256" key="8">
    <source>
        <dbReference type="SAM" id="MobiDB-lite"/>
    </source>
</evidence>
<dbReference type="PROSITE" id="PS50118">
    <property type="entry name" value="HMG_BOX_2"/>
    <property type="match status" value="1"/>
</dbReference>
<dbReference type="Ensembl" id="ENSSAUT00010051816.1">
    <property type="protein sequence ID" value="ENSSAUP00010049245.1"/>
    <property type="gene ID" value="ENSSAUG00010020568.1"/>
</dbReference>
<evidence type="ECO:0000256" key="6">
    <source>
        <dbReference type="ARBA" id="ARBA00023242"/>
    </source>
</evidence>
<dbReference type="GeneTree" id="ENSGT00940000154888"/>
<dbReference type="FunFam" id="1.10.30.10:FF:000005">
    <property type="entry name" value="TOX high mobility group box family member 3"/>
    <property type="match status" value="1"/>
</dbReference>
<dbReference type="InterPro" id="IPR009071">
    <property type="entry name" value="HMG_box_dom"/>
</dbReference>
<evidence type="ECO:0000256" key="2">
    <source>
        <dbReference type="ARBA" id="ARBA00004286"/>
    </source>
</evidence>
<dbReference type="OMA" id="MEQCLIM"/>
<feature type="compositionally biased region" description="Polar residues" evidence="8">
    <location>
        <begin position="469"/>
        <end position="487"/>
    </location>
</feature>
<dbReference type="GO" id="GO:0031490">
    <property type="term" value="F:chromatin DNA binding"/>
    <property type="evidence" value="ECO:0007669"/>
    <property type="project" value="TreeGrafter"/>
</dbReference>
<evidence type="ECO:0000256" key="7">
    <source>
        <dbReference type="PROSITE-ProRule" id="PRU00267"/>
    </source>
</evidence>
<evidence type="ECO:0000256" key="5">
    <source>
        <dbReference type="ARBA" id="ARBA00023125"/>
    </source>
</evidence>
<dbReference type="GO" id="GO:0005634">
    <property type="term" value="C:nucleus"/>
    <property type="evidence" value="ECO:0007669"/>
    <property type="project" value="UniProtKB-SubCell"/>
</dbReference>
<dbReference type="SMART" id="SM00398">
    <property type="entry name" value="HMG"/>
    <property type="match status" value="1"/>
</dbReference>
<keyword evidence="11" id="KW-1185">Reference proteome</keyword>
<dbReference type="Pfam" id="PF00505">
    <property type="entry name" value="HMG_box"/>
    <property type="match status" value="1"/>
</dbReference>
<keyword evidence="6 7" id="KW-0539">Nucleus</keyword>
<evidence type="ECO:0000313" key="10">
    <source>
        <dbReference type="Ensembl" id="ENSSAUP00010049245.1"/>
    </source>
</evidence>
<dbReference type="SUPFAM" id="SSF47095">
    <property type="entry name" value="HMG-box"/>
    <property type="match status" value="1"/>
</dbReference>
<dbReference type="InParanoid" id="A0A671XK88"/>
<dbReference type="GO" id="GO:0005694">
    <property type="term" value="C:chromosome"/>
    <property type="evidence" value="ECO:0007669"/>
    <property type="project" value="UniProtKB-SubCell"/>
</dbReference>
<dbReference type="Gene3D" id="1.10.30.10">
    <property type="entry name" value="High mobility group box domain"/>
    <property type="match status" value="1"/>
</dbReference>
<feature type="region of interest" description="Disordered" evidence="8">
    <location>
        <begin position="441"/>
        <end position="508"/>
    </location>
</feature>
<comment type="subcellular location">
    <subcellularLocation>
        <location evidence="2">Chromosome</location>
    </subcellularLocation>
    <subcellularLocation>
        <location evidence="1">Nucleus</location>
    </subcellularLocation>
</comment>
<feature type="DNA-binding region" description="HMG box" evidence="7">
    <location>
        <begin position="302"/>
        <end position="370"/>
    </location>
</feature>
<evidence type="ECO:0000259" key="9">
    <source>
        <dbReference type="PROSITE" id="PS50118"/>
    </source>
</evidence>
<dbReference type="InterPro" id="IPR051365">
    <property type="entry name" value="TOX_HMG-box_domain"/>
</dbReference>
<protein>
    <submittedName>
        <fullName evidence="10">TOX high mobility group box family member 4 b</fullName>
    </submittedName>
</protein>
<sequence length="684" mass="71493">MDLNFYSDLTDGTGQHDGDPEFLDPQSFNGFDSDNKFPGGSDNYLTISGSSHPFLSSSETFHTPSLGDEEFEIPPISLDPDSALTVSDVVSHFGELSDSGPSDSVVVPGNAVVEGDDPSFASTFVNAPSQGLEHLSLGVINQSGGSALLGSSLGMDLGHPIGSQFSSSSPVTIDVPLGDMSQGLLGSNQLTTIDQSELSAQLGLGLGGGNILQRSQSPEHPLSATASPTSSLQDDDMDDFRRSVLVESPVSLAVSPGVISLDPSLSESPLSAPASSVSPAVGRKGGAGGGKKGKKKKDPNEPQKPVSAYALFFRDTQAAIKGQNPNATFGEVSKIVASMWDSLGEEQKQVYKRKNEAAKRDYLKALSEYKAGHISQAPIEVMDTAPSPPPPAPAPTIAAMPAASLAARSTRSQHYNPEENTITNICTSNIILDLPQVTTRSRTGAIKPQPPPATTPPNPPTVTKIIIKQTQLPSGGVSVTATTASSPRQPPPLQQMQSTPPPPRLQQMVHAQAPPPLQAKPRGAATAPPPLQIKVVPSARQSDSGAPIIVTSSGETKSVSSSGLTVEVGQSGDMMTGGEEVAEEGVSSATQTHTVYFISFVCKLKQLFVFLVSQMEVEVNVASVPSVAPAASRSICVRAGCTNPAVDSKDWDKEYCSNECVATHCRDVFMAWCAIRGQNSTTVT</sequence>
<dbReference type="PANTHER" id="PTHR45781">
    <property type="entry name" value="AGAP000281-PA"/>
    <property type="match status" value="1"/>
</dbReference>
<evidence type="ECO:0000256" key="4">
    <source>
        <dbReference type="ARBA" id="ARBA00022553"/>
    </source>
</evidence>
<feature type="compositionally biased region" description="Pro residues" evidence="8">
    <location>
        <begin position="448"/>
        <end position="460"/>
    </location>
</feature>
<feature type="compositionally biased region" description="Polar residues" evidence="8">
    <location>
        <begin position="212"/>
        <end position="232"/>
    </location>
</feature>
<keyword evidence="5 7" id="KW-0238">DNA-binding</keyword>
<dbReference type="GO" id="GO:0006357">
    <property type="term" value="P:regulation of transcription by RNA polymerase II"/>
    <property type="evidence" value="ECO:0007669"/>
    <property type="project" value="TreeGrafter"/>
</dbReference>
<keyword evidence="4" id="KW-0597">Phosphoprotein</keyword>
<gene>
    <name evidence="10" type="primary">tox4b</name>
</gene>
<organism evidence="10 11">
    <name type="scientific">Sparus aurata</name>
    <name type="common">Gilthead sea bream</name>
    <dbReference type="NCBI Taxonomy" id="8175"/>
    <lineage>
        <taxon>Eukaryota</taxon>
        <taxon>Metazoa</taxon>
        <taxon>Chordata</taxon>
        <taxon>Craniata</taxon>
        <taxon>Vertebrata</taxon>
        <taxon>Euteleostomi</taxon>
        <taxon>Actinopterygii</taxon>
        <taxon>Neopterygii</taxon>
        <taxon>Teleostei</taxon>
        <taxon>Neoteleostei</taxon>
        <taxon>Acanthomorphata</taxon>
        <taxon>Eupercaria</taxon>
        <taxon>Spariformes</taxon>
        <taxon>Sparidae</taxon>
        <taxon>Sparus</taxon>
    </lineage>
</organism>
<feature type="compositionally biased region" description="Pro residues" evidence="8">
    <location>
        <begin position="488"/>
        <end position="504"/>
    </location>
</feature>
<reference evidence="10" key="1">
    <citation type="submission" date="2021-04" db="EMBL/GenBank/DDBJ databases">
        <authorList>
            <consortium name="Wellcome Sanger Institute Data Sharing"/>
        </authorList>
    </citation>
    <scope>NUCLEOTIDE SEQUENCE [LARGE SCALE GENOMIC DNA]</scope>
</reference>
<feature type="region of interest" description="Disordered" evidence="8">
    <location>
        <begin position="1"/>
        <end position="35"/>
    </location>
</feature>
<feature type="region of interest" description="Disordered" evidence="8">
    <location>
        <begin position="264"/>
        <end position="304"/>
    </location>
</feature>
<evidence type="ECO:0000256" key="3">
    <source>
        <dbReference type="ARBA" id="ARBA00022454"/>
    </source>
</evidence>
<reference evidence="10" key="3">
    <citation type="submission" date="2025-09" db="UniProtKB">
        <authorList>
            <consortium name="Ensembl"/>
        </authorList>
    </citation>
    <scope>IDENTIFICATION</scope>
</reference>
<feature type="domain" description="HMG box" evidence="9">
    <location>
        <begin position="302"/>
        <end position="370"/>
    </location>
</feature>
<evidence type="ECO:0000256" key="1">
    <source>
        <dbReference type="ARBA" id="ARBA00004123"/>
    </source>
</evidence>
<feature type="region of interest" description="Disordered" evidence="8">
    <location>
        <begin position="209"/>
        <end position="236"/>
    </location>
</feature>
<dbReference type="InterPro" id="IPR036910">
    <property type="entry name" value="HMG_box_dom_sf"/>
</dbReference>
<proteinExistence type="predicted"/>
<dbReference type="CDD" id="cd21995">
    <property type="entry name" value="HMG-box_TOX-like"/>
    <property type="match status" value="1"/>
</dbReference>
<keyword evidence="3" id="KW-0158">Chromosome</keyword>
<accession>A0A671XK88</accession>
<dbReference type="Proteomes" id="UP000472265">
    <property type="component" value="Chromosome 10"/>
</dbReference>
<dbReference type="AlphaFoldDB" id="A0A671XK88"/>
<feature type="compositionally biased region" description="Low complexity" evidence="8">
    <location>
        <begin position="264"/>
        <end position="282"/>
    </location>
</feature>
<dbReference type="PANTHER" id="PTHR45781:SF2">
    <property type="entry name" value="TOX HIGH MOBILITY GROUP BOX FAMILY MEMBER 4"/>
    <property type="match status" value="1"/>
</dbReference>
<reference evidence="10" key="2">
    <citation type="submission" date="2025-08" db="UniProtKB">
        <authorList>
            <consortium name="Ensembl"/>
        </authorList>
    </citation>
    <scope>IDENTIFICATION</scope>
</reference>
<evidence type="ECO:0000313" key="11">
    <source>
        <dbReference type="Proteomes" id="UP000472265"/>
    </source>
</evidence>
<name>A0A671XK88_SPAAU</name>